<reference evidence="2" key="1">
    <citation type="submission" date="2021-02" db="EMBL/GenBank/DDBJ databases">
        <authorList>
            <person name="Dougan E. K."/>
            <person name="Rhodes N."/>
            <person name="Thang M."/>
            <person name="Chan C."/>
        </authorList>
    </citation>
    <scope>NUCLEOTIDE SEQUENCE</scope>
</reference>
<feature type="non-terminal residue" evidence="2">
    <location>
        <position position="81"/>
    </location>
</feature>
<accession>A0A812V1S0</accession>
<comment type="caution">
    <text evidence="2">The sequence shown here is derived from an EMBL/GenBank/DDBJ whole genome shotgun (WGS) entry which is preliminary data.</text>
</comment>
<feature type="compositionally biased region" description="Acidic residues" evidence="1">
    <location>
        <begin position="50"/>
        <end position="64"/>
    </location>
</feature>
<keyword evidence="3" id="KW-1185">Reference proteome</keyword>
<dbReference type="AlphaFoldDB" id="A0A812V1S0"/>
<feature type="non-terminal residue" evidence="2">
    <location>
        <position position="1"/>
    </location>
</feature>
<gene>
    <name evidence="2" type="ORF">SNAT2548_LOCUS33769</name>
</gene>
<protein>
    <submittedName>
        <fullName evidence="2">Uncharacterized protein</fullName>
    </submittedName>
</protein>
<name>A0A812V1S0_9DINO</name>
<evidence type="ECO:0000313" key="2">
    <source>
        <dbReference type="EMBL" id="CAE7593190.1"/>
    </source>
</evidence>
<feature type="region of interest" description="Disordered" evidence="1">
    <location>
        <begin position="38"/>
        <end position="81"/>
    </location>
</feature>
<dbReference type="Proteomes" id="UP000604046">
    <property type="component" value="Unassembled WGS sequence"/>
</dbReference>
<evidence type="ECO:0000256" key="1">
    <source>
        <dbReference type="SAM" id="MobiDB-lite"/>
    </source>
</evidence>
<organism evidence="2 3">
    <name type="scientific">Symbiodinium natans</name>
    <dbReference type="NCBI Taxonomy" id="878477"/>
    <lineage>
        <taxon>Eukaryota</taxon>
        <taxon>Sar</taxon>
        <taxon>Alveolata</taxon>
        <taxon>Dinophyceae</taxon>
        <taxon>Suessiales</taxon>
        <taxon>Symbiodiniaceae</taxon>
        <taxon>Symbiodinium</taxon>
    </lineage>
</organism>
<dbReference type="EMBL" id="CAJNDS010002777">
    <property type="protein sequence ID" value="CAE7593190.1"/>
    <property type="molecule type" value="Genomic_DNA"/>
</dbReference>
<proteinExistence type="predicted"/>
<evidence type="ECO:0000313" key="3">
    <source>
        <dbReference type="Proteomes" id="UP000604046"/>
    </source>
</evidence>
<sequence>VMILMVSFSMVLQRTTRKMVLQPVEKLLNQVKDTAAQVFESVPDLGGGPGEDEDNESATEENEDGTWKEANFNPEIHLLDK</sequence>